<dbReference type="EMBL" id="CDMZ01001399">
    <property type="protein sequence ID" value="CEM31985.1"/>
    <property type="molecule type" value="Genomic_DNA"/>
</dbReference>
<evidence type="ECO:0000256" key="1">
    <source>
        <dbReference type="SAM" id="SignalP"/>
    </source>
</evidence>
<keyword evidence="1" id="KW-0732">Signal</keyword>
<feature type="chain" id="PRO_5005190747" description="Secreted protein" evidence="1">
    <location>
        <begin position="21"/>
        <end position="75"/>
    </location>
</feature>
<protein>
    <recommendedName>
        <fullName evidence="3">Secreted protein</fullName>
    </recommendedName>
</protein>
<sequence>MQERSLLRFWFAGVKVLVEAQVGCRVGDWSAERELRVPQEWGAQRRLGVERKWGTRVRTGLQTLSRDGAQSESGV</sequence>
<accession>A0A0G4GNX8</accession>
<dbReference type="AlphaFoldDB" id="A0A0G4GNX8"/>
<reference evidence="2" key="1">
    <citation type="submission" date="2014-11" db="EMBL/GenBank/DDBJ databases">
        <authorList>
            <person name="Otto D Thomas"/>
            <person name="Naeem Raeece"/>
        </authorList>
    </citation>
    <scope>NUCLEOTIDE SEQUENCE</scope>
</reference>
<dbReference type="VEuPathDB" id="CryptoDB:Cvel_22734"/>
<evidence type="ECO:0000313" key="2">
    <source>
        <dbReference type="EMBL" id="CEM31985.1"/>
    </source>
</evidence>
<evidence type="ECO:0008006" key="3">
    <source>
        <dbReference type="Google" id="ProtNLM"/>
    </source>
</evidence>
<proteinExistence type="predicted"/>
<organism evidence="2">
    <name type="scientific">Chromera velia CCMP2878</name>
    <dbReference type="NCBI Taxonomy" id="1169474"/>
    <lineage>
        <taxon>Eukaryota</taxon>
        <taxon>Sar</taxon>
        <taxon>Alveolata</taxon>
        <taxon>Colpodellida</taxon>
        <taxon>Chromeraceae</taxon>
        <taxon>Chromera</taxon>
    </lineage>
</organism>
<name>A0A0G4GNX8_9ALVE</name>
<gene>
    <name evidence="2" type="ORF">Cvel_22734</name>
</gene>
<feature type="signal peptide" evidence="1">
    <location>
        <begin position="1"/>
        <end position="20"/>
    </location>
</feature>